<evidence type="ECO:0008006" key="3">
    <source>
        <dbReference type="Google" id="ProtNLM"/>
    </source>
</evidence>
<evidence type="ECO:0000313" key="2">
    <source>
        <dbReference type="Proteomes" id="UP000308671"/>
    </source>
</evidence>
<dbReference type="EMBL" id="PQXL01000360">
    <property type="protein sequence ID" value="THV46785.1"/>
    <property type="molecule type" value="Genomic_DNA"/>
</dbReference>
<comment type="caution">
    <text evidence="1">The sequence shown here is derived from an EMBL/GenBank/DDBJ whole genome shotgun (WGS) entry which is preliminary data.</text>
</comment>
<gene>
    <name evidence="1" type="ORF">BGAL_0360g00130</name>
</gene>
<keyword evidence="2" id="KW-1185">Reference proteome</keyword>
<proteinExistence type="predicted"/>
<dbReference type="InterPro" id="IPR038718">
    <property type="entry name" value="SNF2-like_sf"/>
</dbReference>
<dbReference type="Gene3D" id="3.40.50.10810">
    <property type="entry name" value="Tandem AAA-ATPase domain"/>
    <property type="match status" value="1"/>
</dbReference>
<name>A0A4S8QTJ6_9HELO</name>
<dbReference type="Proteomes" id="UP000308671">
    <property type="component" value="Unassembled WGS sequence"/>
</dbReference>
<evidence type="ECO:0000313" key="1">
    <source>
        <dbReference type="EMBL" id="THV46785.1"/>
    </source>
</evidence>
<accession>A0A4S8QTJ6</accession>
<dbReference type="AlphaFoldDB" id="A0A4S8QTJ6"/>
<sequence length="109" mass="11547">MPPLAEEETCEIGPADITVENFTTVAHEALEAASQSQLRKSKTSGDLGYLPGISPILVLKGFQVRGIAWAIAIQTRNDGVILGFQMGLSKTVQALGVIKPTDDPEAAKN</sequence>
<protein>
    <recommendedName>
        <fullName evidence="3">SNF2 N-terminal domain-containing protein</fullName>
    </recommendedName>
</protein>
<dbReference type="OrthoDB" id="3561240at2759"/>
<reference evidence="1 2" key="1">
    <citation type="submission" date="2017-12" db="EMBL/GenBank/DDBJ databases">
        <title>Comparative genomics of Botrytis spp.</title>
        <authorList>
            <person name="Valero-Jimenez C.A."/>
            <person name="Tapia P."/>
            <person name="Veloso J."/>
            <person name="Silva-Moreno E."/>
            <person name="Staats M."/>
            <person name="Valdes J.H."/>
            <person name="Van Kan J.A.L."/>
        </authorList>
    </citation>
    <scope>NUCLEOTIDE SEQUENCE [LARGE SCALE GENOMIC DNA]</scope>
    <source>
        <strain evidence="1 2">MUCL435</strain>
    </source>
</reference>
<organism evidence="1 2">
    <name type="scientific">Botrytis galanthina</name>
    <dbReference type="NCBI Taxonomy" id="278940"/>
    <lineage>
        <taxon>Eukaryota</taxon>
        <taxon>Fungi</taxon>
        <taxon>Dikarya</taxon>
        <taxon>Ascomycota</taxon>
        <taxon>Pezizomycotina</taxon>
        <taxon>Leotiomycetes</taxon>
        <taxon>Helotiales</taxon>
        <taxon>Sclerotiniaceae</taxon>
        <taxon>Botrytis</taxon>
    </lineage>
</organism>